<keyword evidence="6" id="KW-0028">Amino-acid biosynthesis</keyword>
<dbReference type="GO" id="GO:0004066">
    <property type="term" value="F:asparagine synthase (glutamine-hydrolyzing) activity"/>
    <property type="evidence" value="ECO:0007669"/>
    <property type="project" value="UniProtKB-EC"/>
</dbReference>
<dbReference type="PROSITE" id="PS51278">
    <property type="entry name" value="GATASE_TYPE_2"/>
    <property type="match status" value="1"/>
</dbReference>
<dbReference type="EC" id="6.3.5.4" evidence="3"/>
<accession>A0A1I6PYT0</accession>
<feature type="binding site" evidence="9">
    <location>
        <position position="239"/>
    </location>
    <ligand>
        <name>ATP</name>
        <dbReference type="ChEBI" id="CHEBI:30616"/>
    </ligand>
</feature>
<dbReference type="EMBL" id="FPAA01000002">
    <property type="protein sequence ID" value="SFS45389.1"/>
    <property type="molecule type" value="Genomic_DNA"/>
</dbReference>
<dbReference type="InterPro" id="IPR006426">
    <property type="entry name" value="Asn_synth_AEB"/>
</dbReference>
<evidence type="ECO:0000256" key="4">
    <source>
        <dbReference type="ARBA" id="ARBA00022741"/>
    </source>
</evidence>
<sequence>MALGMRRLSIRDLAFGEQPYYNERKNVVVVFNGEIYNNDRLRCWLESRGHTIDSQSDGAILPHLYEEKGERLFEELDGMFALAIWDAEKKILLLSVDSAGIKPLYYTIQSDNEFVFASEIKTIHQFDKRPFELDPSAIGSYLLFKSIPTPYTPYKKIRKLKPGEVLIYKTQDQKLVRKYFQPHVSTITDPFKEFFYEQVRTTMLSDVKVGCIASGGLDSNLVLKAMAEQMDEPVPVFTVGYPIETEDDERIYAQQMTKEVNGHFHSVLLNPLEVPEMLEEVIWHLDEPNQDPITLPYYALMREVKEHCKVVLTGDGSDEFFGGYSRFHHWDKNVGLDVTQSQYISDLLLFSDTQLKEILILQNNAWEPYAEPIQQLNQVRSLKGAMEWEQKFRLPSYHLNRVDKLSMAWGVEARVPFLRPSMIAQARLLSTGDLRIDGVEKVWLKDQASQFMPRWLIERKKKPFTFPMQGWMRDQWKNWIYETLFSSNSIICNFVHKNSLLSIWNMHQKGADYSHHLWSFIVLETFLQLQKGSFNSLYQDQRAG</sequence>
<evidence type="ECO:0000313" key="12">
    <source>
        <dbReference type="EMBL" id="SFS45389.1"/>
    </source>
</evidence>
<comment type="similarity">
    <text evidence="2">Belongs to the asparagine synthetase family.</text>
</comment>
<dbReference type="PANTHER" id="PTHR43284:SF1">
    <property type="entry name" value="ASPARAGINE SYNTHETASE"/>
    <property type="match status" value="1"/>
</dbReference>
<dbReference type="Gene3D" id="3.40.50.620">
    <property type="entry name" value="HUPs"/>
    <property type="match status" value="1"/>
</dbReference>
<evidence type="ECO:0000259" key="11">
    <source>
        <dbReference type="PROSITE" id="PS51278"/>
    </source>
</evidence>
<evidence type="ECO:0000256" key="3">
    <source>
        <dbReference type="ARBA" id="ARBA00012737"/>
    </source>
</evidence>
<evidence type="ECO:0000256" key="1">
    <source>
        <dbReference type="ARBA" id="ARBA00005187"/>
    </source>
</evidence>
<reference evidence="13" key="1">
    <citation type="submission" date="2016-10" db="EMBL/GenBank/DDBJ databases">
        <authorList>
            <person name="Varghese N."/>
            <person name="Submissions S."/>
        </authorList>
    </citation>
    <scope>NUCLEOTIDE SEQUENCE [LARGE SCALE GENOMIC DNA]</scope>
    <source>
        <strain evidence="13">DSM 45789</strain>
    </source>
</reference>
<keyword evidence="4 9" id="KW-0547">Nucleotide-binding</keyword>
<comment type="pathway">
    <text evidence="1">Amino-acid biosynthesis; L-asparagine biosynthesis; L-asparagine from L-aspartate (L-Gln route): step 1/1.</text>
</comment>
<feature type="site" description="Important for beta-aspartyl-AMP intermediate formation" evidence="10">
    <location>
        <position position="315"/>
    </location>
</feature>
<dbReference type="GO" id="GO:0006529">
    <property type="term" value="P:asparagine biosynthetic process"/>
    <property type="evidence" value="ECO:0007669"/>
    <property type="project" value="UniProtKB-KW"/>
</dbReference>
<dbReference type="InterPro" id="IPR051786">
    <property type="entry name" value="ASN_synthetase/amidase"/>
</dbReference>
<dbReference type="InterPro" id="IPR033738">
    <property type="entry name" value="AsnB_N"/>
</dbReference>
<dbReference type="PANTHER" id="PTHR43284">
    <property type="entry name" value="ASPARAGINE SYNTHETASE (GLUTAMINE-HYDROLYZING)"/>
    <property type="match status" value="1"/>
</dbReference>
<evidence type="ECO:0000256" key="8">
    <source>
        <dbReference type="ARBA" id="ARBA00048741"/>
    </source>
</evidence>
<dbReference type="PIRSF" id="PIRSF001589">
    <property type="entry name" value="Asn_synthetase_glu-h"/>
    <property type="match status" value="1"/>
</dbReference>
<proteinExistence type="inferred from homology"/>
<dbReference type="InterPro" id="IPR017932">
    <property type="entry name" value="GATase_2_dom"/>
</dbReference>
<keyword evidence="13" id="KW-1185">Reference proteome</keyword>
<dbReference type="Pfam" id="PF00733">
    <property type="entry name" value="Asn_synthase"/>
    <property type="match status" value="1"/>
</dbReference>
<evidence type="ECO:0000313" key="13">
    <source>
        <dbReference type="Proteomes" id="UP000198660"/>
    </source>
</evidence>
<dbReference type="SUPFAM" id="SSF56235">
    <property type="entry name" value="N-terminal nucleophile aminohydrolases (Ntn hydrolases)"/>
    <property type="match status" value="1"/>
</dbReference>
<evidence type="ECO:0000256" key="10">
    <source>
        <dbReference type="PIRSR" id="PIRSR001589-3"/>
    </source>
</evidence>
<evidence type="ECO:0000256" key="2">
    <source>
        <dbReference type="ARBA" id="ARBA00005752"/>
    </source>
</evidence>
<evidence type="ECO:0000256" key="7">
    <source>
        <dbReference type="ARBA" id="ARBA00022962"/>
    </source>
</evidence>
<dbReference type="GO" id="GO:0005524">
    <property type="term" value="F:ATP binding"/>
    <property type="evidence" value="ECO:0007669"/>
    <property type="project" value="UniProtKB-KW"/>
</dbReference>
<protein>
    <recommendedName>
        <fullName evidence="3">asparagine synthase (glutamine-hydrolyzing)</fullName>
        <ecNumber evidence="3">6.3.5.4</ecNumber>
    </recommendedName>
</protein>
<keyword evidence="5 9" id="KW-0067">ATP-binding</keyword>
<keyword evidence="6" id="KW-0061">Asparagine biosynthesis</keyword>
<keyword evidence="7" id="KW-0315">Glutamine amidotransferase</keyword>
<comment type="catalytic activity">
    <reaction evidence="8">
        <text>L-aspartate + L-glutamine + ATP + H2O = L-asparagine + L-glutamate + AMP + diphosphate + H(+)</text>
        <dbReference type="Rhea" id="RHEA:12228"/>
        <dbReference type="ChEBI" id="CHEBI:15377"/>
        <dbReference type="ChEBI" id="CHEBI:15378"/>
        <dbReference type="ChEBI" id="CHEBI:29985"/>
        <dbReference type="ChEBI" id="CHEBI:29991"/>
        <dbReference type="ChEBI" id="CHEBI:30616"/>
        <dbReference type="ChEBI" id="CHEBI:33019"/>
        <dbReference type="ChEBI" id="CHEBI:58048"/>
        <dbReference type="ChEBI" id="CHEBI:58359"/>
        <dbReference type="ChEBI" id="CHEBI:456215"/>
        <dbReference type="EC" id="6.3.5.4"/>
    </reaction>
</comment>
<dbReference type="InterPro" id="IPR001962">
    <property type="entry name" value="Asn_synthase"/>
</dbReference>
<dbReference type="InterPro" id="IPR029055">
    <property type="entry name" value="Ntn_hydrolases_N"/>
</dbReference>
<dbReference type="CDD" id="cd00712">
    <property type="entry name" value="AsnB"/>
    <property type="match status" value="1"/>
</dbReference>
<gene>
    <name evidence="12" type="ORF">SAMN05444972_102230</name>
</gene>
<evidence type="ECO:0000256" key="5">
    <source>
        <dbReference type="ARBA" id="ARBA00022840"/>
    </source>
</evidence>
<evidence type="ECO:0000256" key="9">
    <source>
        <dbReference type="PIRSR" id="PIRSR001589-2"/>
    </source>
</evidence>
<dbReference type="NCBIfam" id="TIGR01536">
    <property type="entry name" value="asn_synth_AEB"/>
    <property type="match status" value="1"/>
</dbReference>
<dbReference type="Gene3D" id="3.60.20.10">
    <property type="entry name" value="Glutamine Phosphoribosylpyrophosphate, subunit 1, domain 1"/>
    <property type="match status" value="1"/>
</dbReference>
<dbReference type="Pfam" id="PF13537">
    <property type="entry name" value="GATase_7"/>
    <property type="match status" value="1"/>
</dbReference>
<name>A0A1I6PYT0_9BACL</name>
<dbReference type="InterPro" id="IPR014729">
    <property type="entry name" value="Rossmann-like_a/b/a_fold"/>
</dbReference>
<dbReference type="Proteomes" id="UP000198660">
    <property type="component" value="Unassembled WGS sequence"/>
</dbReference>
<organism evidence="12 13">
    <name type="scientific">Marininema halotolerans</name>
    <dbReference type="NCBI Taxonomy" id="1155944"/>
    <lineage>
        <taxon>Bacteria</taxon>
        <taxon>Bacillati</taxon>
        <taxon>Bacillota</taxon>
        <taxon>Bacilli</taxon>
        <taxon>Bacillales</taxon>
        <taxon>Thermoactinomycetaceae</taxon>
        <taxon>Marininema</taxon>
    </lineage>
</organism>
<evidence type="ECO:0000256" key="6">
    <source>
        <dbReference type="ARBA" id="ARBA00022888"/>
    </source>
</evidence>
<dbReference type="SUPFAM" id="SSF52402">
    <property type="entry name" value="Adenine nucleotide alpha hydrolases-like"/>
    <property type="match status" value="1"/>
</dbReference>
<dbReference type="CDD" id="cd01991">
    <property type="entry name" value="Asn_synthase_B_C"/>
    <property type="match status" value="1"/>
</dbReference>
<dbReference type="AlphaFoldDB" id="A0A1I6PYT0"/>
<feature type="domain" description="Glutamine amidotransferase type-2" evidence="11">
    <location>
        <begin position="1"/>
        <end position="171"/>
    </location>
</feature>
<feature type="binding site" evidence="9">
    <location>
        <position position="57"/>
    </location>
    <ligand>
        <name>L-glutamine</name>
        <dbReference type="ChEBI" id="CHEBI:58359"/>
    </ligand>
</feature>
<dbReference type="GO" id="GO:0005829">
    <property type="term" value="C:cytosol"/>
    <property type="evidence" value="ECO:0007669"/>
    <property type="project" value="TreeGrafter"/>
</dbReference>